<gene>
    <name evidence="3" type="ORF">FDY95_07600</name>
</gene>
<keyword evidence="4" id="KW-1185">Reference proteome</keyword>
<dbReference type="SUPFAM" id="SSF53474">
    <property type="entry name" value="alpha/beta-Hydrolases"/>
    <property type="match status" value="1"/>
</dbReference>
<dbReference type="EMBL" id="VAJM01000003">
    <property type="protein sequence ID" value="TLM93892.1"/>
    <property type="molecule type" value="Genomic_DNA"/>
</dbReference>
<accession>A0A5R8WRZ0</accession>
<name>A0A5R8WRZ0_9BACT</name>
<evidence type="ECO:0000259" key="2">
    <source>
        <dbReference type="Pfam" id="PF12697"/>
    </source>
</evidence>
<feature type="domain" description="AB hydrolase-1" evidence="2">
    <location>
        <begin position="18"/>
        <end position="246"/>
    </location>
</feature>
<dbReference type="Pfam" id="PF12697">
    <property type="entry name" value="Abhydrolase_6"/>
    <property type="match status" value="1"/>
</dbReference>
<dbReference type="GO" id="GO:0016020">
    <property type="term" value="C:membrane"/>
    <property type="evidence" value="ECO:0007669"/>
    <property type="project" value="TreeGrafter"/>
</dbReference>
<dbReference type="PANTHER" id="PTHR43798">
    <property type="entry name" value="MONOACYLGLYCEROL LIPASE"/>
    <property type="match status" value="1"/>
</dbReference>
<dbReference type="PANTHER" id="PTHR43798:SF31">
    <property type="entry name" value="AB HYDROLASE SUPERFAMILY PROTEIN YCLE"/>
    <property type="match status" value="1"/>
</dbReference>
<protein>
    <submittedName>
        <fullName evidence="3">Alpha/beta hydrolase</fullName>
    </submittedName>
</protein>
<reference evidence="3 4" key="1">
    <citation type="submission" date="2019-05" db="EMBL/GenBank/DDBJ databases">
        <title>Hymenobacter edaphi sp. nov., isolated from abandoned arsenic-contaminated farmland soil.</title>
        <authorList>
            <person name="Nie L."/>
        </authorList>
    </citation>
    <scope>NUCLEOTIDE SEQUENCE [LARGE SCALE GENOMIC DNA]</scope>
    <source>
        <strain evidence="3 4">1-3-3-8</strain>
    </source>
</reference>
<dbReference type="OrthoDB" id="9799612at2"/>
<proteinExistence type="predicted"/>
<dbReference type="AlphaFoldDB" id="A0A5R8WRZ0"/>
<comment type="caution">
    <text evidence="3">The sequence shown here is derived from an EMBL/GenBank/DDBJ whole genome shotgun (WGS) entry which is preliminary data.</text>
</comment>
<evidence type="ECO:0000313" key="4">
    <source>
        <dbReference type="Proteomes" id="UP000305517"/>
    </source>
</evidence>
<dbReference type="Gene3D" id="3.40.50.1820">
    <property type="entry name" value="alpha/beta hydrolase"/>
    <property type="match status" value="1"/>
</dbReference>
<evidence type="ECO:0000256" key="1">
    <source>
        <dbReference type="ARBA" id="ARBA00022801"/>
    </source>
</evidence>
<dbReference type="PRINTS" id="PR00111">
    <property type="entry name" value="ABHYDROLASE"/>
</dbReference>
<dbReference type="InterPro" id="IPR029058">
    <property type="entry name" value="AB_hydrolase_fold"/>
</dbReference>
<sequence length="260" mass="27700">MLPSVPSLMSAAPAPVTLVFLHYWAGSGREWSAVVEALEPGYRCLTPDLGGFGDAPAPAGGYSVEAYASEVEALVSRQQLTDYVLVGHSMGGKIALDVAARQPPGLRGLALLTPSPPTPEPMREEERQASLRSYGDPAAAEATFEHITTRPLPDALRQQVIADNLRTSQAAWDAWLLQGSKEDICALMPRVQVPVFLIAGTADAVLPPQVHQRELLPCLAETTTFHLIEGAGHLLPLEAPGEVASALRQFMGELQISVPG</sequence>
<organism evidence="3 4">
    <name type="scientific">Hymenobacter jeollabukensis</name>
    <dbReference type="NCBI Taxonomy" id="2025313"/>
    <lineage>
        <taxon>Bacteria</taxon>
        <taxon>Pseudomonadati</taxon>
        <taxon>Bacteroidota</taxon>
        <taxon>Cytophagia</taxon>
        <taxon>Cytophagales</taxon>
        <taxon>Hymenobacteraceae</taxon>
        <taxon>Hymenobacter</taxon>
    </lineage>
</organism>
<dbReference type="Proteomes" id="UP000305517">
    <property type="component" value="Unassembled WGS sequence"/>
</dbReference>
<dbReference type="InterPro" id="IPR000073">
    <property type="entry name" value="AB_hydrolase_1"/>
</dbReference>
<evidence type="ECO:0000313" key="3">
    <source>
        <dbReference type="EMBL" id="TLM93892.1"/>
    </source>
</evidence>
<dbReference type="GO" id="GO:0016787">
    <property type="term" value="F:hydrolase activity"/>
    <property type="evidence" value="ECO:0007669"/>
    <property type="project" value="UniProtKB-KW"/>
</dbReference>
<dbReference type="InterPro" id="IPR050266">
    <property type="entry name" value="AB_hydrolase_sf"/>
</dbReference>
<keyword evidence="1 3" id="KW-0378">Hydrolase</keyword>